<gene>
    <name evidence="3" type="ORF">Kpho02_33480</name>
</gene>
<evidence type="ECO:0000256" key="1">
    <source>
        <dbReference type="SAM" id="MobiDB-lite"/>
    </source>
</evidence>
<evidence type="ECO:0000313" key="3">
    <source>
        <dbReference type="EMBL" id="GLW71049.1"/>
    </source>
</evidence>
<comment type="caution">
    <text evidence="3">The sequence shown here is derived from an EMBL/GenBank/DDBJ whole genome shotgun (WGS) entry which is preliminary data.</text>
</comment>
<dbReference type="GO" id="GO:0006508">
    <property type="term" value="P:proteolysis"/>
    <property type="evidence" value="ECO:0007669"/>
    <property type="project" value="InterPro"/>
</dbReference>
<sequence length="484" mass="51170">MTGTALHIGLNGVDPDAYEGWDGALDAGEPDALALERITRKLRYDTRTLLTRQATAKAVLGEISRAATALRDGDIFVLTYAGHGGQLADLDGDEPDHRDETWVLYDRQLLDDELRVALSGFPAGVRVVVVSDSCHSGTVIRDSADALMSQHSIAAAFAEAAPRARGRARSGAGSARTVAETETPKVRQIPSDVQRRVQAEQGTRYRAIRRSVPRTADSAIDASVLLLAACMDNQTAAEQFGHGLFTATLLEQWDGRRFAASYQEVISTARTQLPPLQSPNLLTLGRARPGFEQQTLFALVPPTDAASNPGQQTGTLPVPPGKATPVTGSDQLAPPPAAKTAPHLSVTVGVTLRPADRVSELLLDLLAAAVENPESSGPRDLATLHLDTLSCEVSDDLGGDEPCLTFNGEKVWSASGMNNGDARVVGFRRAFSGSVTVELQDEERGADGGIGACVISSEEAGLGTRTAFFSGSGGARYSLTYTVE</sequence>
<dbReference type="AlphaFoldDB" id="A0A9W6Q9J7"/>
<dbReference type="GO" id="GO:0005737">
    <property type="term" value="C:cytoplasm"/>
    <property type="evidence" value="ECO:0007669"/>
    <property type="project" value="TreeGrafter"/>
</dbReference>
<dbReference type="EMBL" id="BSSA01000010">
    <property type="protein sequence ID" value="GLW71049.1"/>
    <property type="molecule type" value="Genomic_DNA"/>
</dbReference>
<dbReference type="Proteomes" id="UP001165041">
    <property type="component" value="Unassembled WGS sequence"/>
</dbReference>
<dbReference type="PANTHER" id="PTHR48104">
    <property type="entry name" value="METACASPASE-4"/>
    <property type="match status" value="1"/>
</dbReference>
<organism evidence="3 4">
    <name type="scientific">Kitasatospora phosalacinea</name>
    <dbReference type="NCBI Taxonomy" id="2065"/>
    <lineage>
        <taxon>Bacteria</taxon>
        <taxon>Bacillati</taxon>
        <taxon>Actinomycetota</taxon>
        <taxon>Actinomycetes</taxon>
        <taxon>Kitasatosporales</taxon>
        <taxon>Streptomycetaceae</taxon>
        <taxon>Kitasatospora</taxon>
    </lineage>
</organism>
<name>A0A9W6Q9J7_9ACTN</name>
<dbReference type="PANTHER" id="PTHR48104:SF30">
    <property type="entry name" value="METACASPASE-1"/>
    <property type="match status" value="1"/>
</dbReference>
<feature type="domain" description="Peptidase C14 caspase" evidence="2">
    <location>
        <begin position="17"/>
        <end position="293"/>
    </location>
</feature>
<protein>
    <recommendedName>
        <fullName evidence="2">Peptidase C14 caspase domain-containing protein</fullName>
    </recommendedName>
</protein>
<evidence type="ECO:0000313" key="4">
    <source>
        <dbReference type="Proteomes" id="UP001165041"/>
    </source>
</evidence>
<reference evidence="3" key="1">
    <citation type="submission" date="2023-02" db="EMBL/GenBank/DDBJ databases">
        <title>Kitasatospora phosalacinea NBRC 14627.</title>
        <authorList>
            <person name="Ichikawa N."/>
            <person name="Sato H."/>
            <person name="Tonouchi N."/>
        </authorList>
    </citation>
    <scope>NUCLEOTIDE SEQUENCE</scope>
    <source>
        <strain evidence="3">NBRC 14627</strain>
    </source>
</reference>
<feature type="compositionally biased region" description="Polar residues" evidence="1">
    <location>
        <begin position="305"/>
        <end position="315"/>
    </location>
</feature>
<dbReference type="Pfam" id="PF00656">
    <property type="entry name" value="Peptidase_C14"/>
    <property type="match status" value="1"/>
</dbReference>
<dbReference type="Gene3D" id="3.40.50.1460">
    <property type="match status" value="1"/>
</dbReference>
<feature type="region of interest" description="Disordered" evidence="1">
    <location>
        <begin position="302"/>
        <end position="340"/>
    </location>
</feature>
<evidence type="ECO:0000259" key="2">
    <source>
        <dbReference type="Pfam" id="PF00656"/>
    </source>
</evidence>
<dbReference type="InterPro" id="IPR050452">
    <property type="entry name" value="Metacaspase"/>
</dbReference>
<feature type="compositionally biased region" description="Low complexity" evidence="1">
    <location>
        <begin position="165"/>
        <end position="178"/>
    </location>
</feature>
<dbReference type="InterPro" id="IPR011600">
    <property type="entry name" value="Pept_C14_caspase"/>
</dbReference>
<proteinExistence type="predicted"/>
<dbReference type="GO" id="GO:0004197">
    <property type="term" value="F:cysteine-type endopeptidase activity"/>
    <property type="evidence" value="ECO:0007669"/>
    <property type="project" value="InterPro"/>
</dbReference>
<accession>A0A9W6Q9J7</accession>
<dbReference type="RefSeq" id="WP_285736858.1">
    <property type="nucleotide sequence ID" value="NZ_BSSA01000010.1"/>
</dbReference>
<feature type="region of interest" description="Disordered" evidence="1">
    <location>
        <begin position="165"/>
        <end position="185"/>
    </location>
</feature>